<dbReference type="EMBL" id="JAWDGP010005868">
    <property type="protein sequence ID" value="KAK3750598.1"/>
    <property type="molecule type" value="Genomic_DNA"/>
</dbReference>
<protein>
    <submittedName>
        <fullName evidence="2">Uncharacterized protein</fullName>
    </submittedName>
</protein>
<evidence type="ECO:0000313" key="3">
    <source>
        <dbReference type="Proteomes" id="UP001283361"/>
    </source>
</evidence>
<organism evidence="2 3">
    <name type="scientific">Elysia crispata</name>
    <name type="common">lettuce slug</name>
    <dbReference type="NCBI Taxonomy" id="231223"/>
    <lineage>
        <taxon>Eukaryota</taxon>
        <taxon>Metazoa</taxon>
        <taxon>Spiralia</taxon>
        <taxon>Lophotrochozoa</taxon>
        <taxon>Mollusca</taxon>
        <taxon>Gastropoda</taxon>
        <taxon>Heterobranchia</taxon>
        <taxon>Euthyneura</taxon>
        <taxon>Panpulmonata</taxon>
        <taxon>Sacoglossa</taxon>
        <taxon>Placobranchoidea</taxon>
        <taxon>Plakobranchidae</taxon>
        <taxon>Elysia</taxon>
    </lineage>
</organism>
<feature type="region of interest" description="Disordered" evidence="1">
    <location>
        <begin position="1"/>
        <end position="24"/>
    </location>
</feature>
<sequence length="89" mass="9940">MLERNEMTFASKYKHSPGAPVGVQTTPDLDLQDIANTLGLHRPSAADCWRSPSYRLVSFTYLKPTAKLDLEITQTETFLPFEDLSGIPV</sequence>
<name>A0AAE1D136_9GAST</name>
<evidence type="ECO:0000256" key="1">
    <source>
        <dbReference type="SAM" id="MobiDB-lite"/>
    </source>
</evidence>
<evidence type="ECO:0000313" key="2">
    <source>
        <dbReference type="EMBL" id="KAK3750598.1"/>
    </source>
</evidence>
<comment type="caution">
    <text evidence="2">The sequence shown here is derived from an EMBL/GenBank/DDBJ whole genome shotgun (WGS) entry which is preliminary data.</text>
</comment>
<keyword evidence="3" id="KW-1185">Reference proteome</keyword>
<reference evidence="2" key="1">
    <citation type="journal article" date="2023" name="G3 (Bethesda)">
        <title>A reference genome for the long-term kleptoplast-retaining sea slug Elysia crispata morphotype clarki.</title>
        <authorList>
            <person name="Eastman K.E."/>
            <person name="Pendleton A.L."/>
            <person name="Shaikh M.A."/>
            <person name="Suttiyut T."/>
            <person name="Ogas R."/>
            <person name="Tomko P."/>
            <person name="Gavelis G."/>
            <person name="Widhalm J.R."/>
            <person name="Wisecaver J.H."/>
        </authorList>
    </citation>
    <scope>NUCLEOTIDE SEQUENCE</scope>
    <source>
        <strain evidence="2">ECLA1</strain>
    </source>
</reference>
<gene>
    <name evidence="2" type="ORF">RRG08_007107</name>
</gene>
<dbReference type="Proteomes" id="UP001283361">
    <property type="component" value="Unassembled WGS sequence"/>
</dbReference>
<accession>A0AAE1D136</accession>
<proteinExistence type="predicted"/>
<dbReference type="AlphaFoldDB" id="A0AAE1D136"/>